<organism evidence="1 2">
    <name type="scientific">Engystomops pustulosus</name>
    <name type="common">Tungara frog</name>
    <name type="synonym">Physalaemus pustulosus</name>
    <dbReference type="NCBI Taxonomy" id="76066"/>
    <lineage>
        <taxon>Eukaryota</taxon>
        <taxon>Metazoa</taxon>
        <taxon>Chordata</taxon>
        <taxon>Craniata</taxon>
        <taxon>Vertebrata</taxon>
        <taxon>Euteleostomi</taxon>
        <taxon>Amphibia</taxon>
        <taxon>Batrachia</taxon>
        <taxon>Anura</taxon>
        <taxon>Neobatrachia</taxon>
        <taxon>Hyloidea</taxon>
        <taxon>Leptodactylidae</taxon>
        <taxon>Leiuperinae</taxon>
        <taxon>Engystomops</taxon>
    </lineage>
</organism>
<dbReference type="AlphaFoldDB" id="A0AAV7BLJ2"/>
<dbReference type="Proteomes" id="UP000824782">
    <property type="component" value="Unassembled WGS sequence"/>
</dbReference>
<sequence length="92" mass="10861">MKKRNFPKVYQIPLYSQEKTLYPGLCLEKHTGDLFINPLRCQFLPYYWGYTRGPVYCLKPDQEEISGHTKHCSCLSCTWHKQTLPTCVEVME</sequence>
<name>A0AAV7BLJ2_ENGPU</name>
<accession>A0AAV7BLJ2</accession>
<reference evidence="1" key="1">
    <citation type="thesis" date="2020" institute="ProQuest LLC" country="789 East Eisenhower Parkway, Ann Arbor, MI, USA">
        <title>Comparative Genomics and Chromosome Evolution.</title>
        <authorList>
            <person name="Mudd A.B."/>
        </authorList>
    </citation>
    <scope>NUCLEOTIDE SEQUENCE</scope>
    <source>
        <strain evidence="1">237g6f4</strain>
        <tissue evidence="1">Blood</tissue>
    </source>
</reference>
<evidence type="ECO:0000313" key="1">
    <source>
        <dbReference type="EMBL" id="KAG8573188.1"/>
    </source>
</evidence>
<gene>
    <name evidence="1" type="ORF">GDO81_012318</name>
</gene>
<dbReference type="EMBL" id="WNYA01000005">
    <property type="protein sequence ID" value="KAG8573188.1"/>
    <property type="molecule type" value="Genomic_DNA"/>
</dbReference>
<evidence type="ECO:0000313" key="2">
    <source>
        <dbReference type="Proteomes" id="UP000824782"/>
    </source>
</evidence>
<proteinExistence type="predicted"/>
<dbReference type="EMBL" id="WNYA01000005">
    <property type="protein sequence ID" value="KAG8573189.1"/>
    <property type="molecule type" value="Genomic_DNA"/>
</dbReference>
<keyword evidence="2" id="KW-1185">Reference proteome</keyword>
<comment type="caution">
    <text evidence="1">The sequence shown here is derived from an EMBL/GenBank/DDBJ whole genome shotgun (WGS) entry which is preliminary data.</text>
</comment>
<protein>
    <submittedName>
        <fullName evidence="1">Uncharacterized protein</fullName>
    </submittedName>
</protein>